<keyword evidence="3" id="KW-1185">Reference proteome</keyword>
<name>A0A8H7T435_9HELO</name>
<dbReference type="SUPFAM" id="SSF52047">
    <property type="entry name" value="RNI-like"/>
    <property type="match status" value="1"/>
</dbReference>
<sequence length="861" mass="98350">MPCIIASLREAQSLVDLSIAFAERDNLPTRAMYKETVKHLQQLKNLKIFEMGTNVFLDSDAAITAARILVNSPSLRVLNVSTHKFDSEDDPDDEHISRIRGFLSKKIRGTRPGSVGVQLLPVEHIILDNACLLQPEIFLLADTSFLRNLEVANCDWEFGGDNPYDKTNGALRVLAGRAPSLQSVTFERNFCAHPDADGVILGRDLPSLSELVVWHLQESAEFVEAMETCGGAGPFAKRWKKLVLSFGDGTLNYPMKEQTSSQLIPFVAECTNLTHLDIVIYHTSWSRFVDAIVKLMHLKELHVYVALNEGETCSRSDAAAARELFNCNPELNIVMVMSTMTETPNQFWRRGGETSYPLYDGKTKLLDFPPEVYCCGGHIKLYTCPDGIKKFDGPDSALVLRWDNPKDASIARVLRFPLSDKLPYDVETLPGINTLIDAYEKNDAVDEKDFAINFDPARHLILGAVSQILLPQTETNHLKSREAHRGVRARACRLHICSEITPQHQVPPTPDLPTYLGRLLVFLPYPYKGGELLVSNSGDETPFNFDMTKLRNVHWAAFTRNTSYRVRPVTEGCQLFLSYDLFVNECVGRVSRDSYLGKPEFFPLWKGLKRLLDQPQFFRKGAKLGYWCQHNYDHTNITPHRRLPHELCGVDLTVYKVFESLGHDLDVKSILEPDNCETFEKYEHNFISHHYDRGCLGPKKLWLDKFRDGGDAYDSDGDSEEFPRFGEWQRRRNVSYVGEYFTEFTYIDVEEARMHEWNDRRERLLKNWPYDEVTNITWLNEPKSKGEGWESETEDLAVLCSYADYSYFQRWERYHPQPVILMTIPPAEDREMEEEKILGGLQFISVIILGLTGGTLLFALI</sequence>
<evidence type="ECO:0000256" key="1">
    <source>
        <dbReference type="SAM" id="Phobius"/>
    </source>
</evidence>
<dbReference type="PANTHER" id="PTHR33099:SF7">
    <property type="entry name" value="MYND-TYPE DOMAIN-CONTAINING PROTEIN"/>
    <property type="match status" value="1"/>
</dbReference>
<keyword evidence="1" id="KW-0812">Transmembrane</keyword>
<evidence type="ECO:0000313" key="2">
    <source>
        <dbReference type="EMBL" id="KAG4414360.1"/>
    </source>
</evidence>
<comment type="caution">
    <text evidence="2">The sequence shown here is derived from an EMBL/GenBank/DDBJ whole genome shotgun (WGS) entry which is preliminary data.</text>
</comment>
<organism evidence="2 3">
    <name type="scientific">Cadophora malorum</name>
    <dbReference type="NCBI Taxonomy" id="108018"/>
    <lineage>
        <taxon>Eukaryota</taxon>
        <taxon>Fungi</taxon>
        <taxon>Dikarya</taxon>
        <taxon>Ascomycota</taxon>
        <taxon>Pezizomycotina</taxon>
        <taxon>Leotiomycetes</taxon>
        <taxon>Helotiales</taxon>
        <taxon>Ploettnerulaceae</taxon>
        <taxon>Cadophora</taxon>
    </lineage>
</organism>
<feature type="transmembrane region" description="Helical" evidence="1">
    <location>
        <begin position="837"/>
        <end position="860"/>
    </location>
</feature>
<dbReference type="PANTHER" id="PTHR33099">
    <property type="entry name" value="FE2OG DIOXYGENASE DOMAIN-CONTAINING PROTEIN"/>
    <property type="match status" value="1"/>
</dbReference>
<accession>A0A8H7T435</accession>
<dbReference type="Gene3D" id="3.80.10.10">
    <property type="entry name" value="Ribonuclease Inhibitor"/>
    <property type="match status" value="1"/>
</dbReference>
<dbReference type="AlphaFoldDB" id="A0A8H7T435"/>
<keyword evidence="1" id="KW-1133">Transmembrane helix</keyword>
<gene>
    <name evidence="2" type="ORF">IFR04_012497</name>
</gene>
<keyword evidence="1" id="KW-0472">Membrane</keyword>
<dbReference type="Proteomes" id="UP000664132">
    <property type="component" value="Unassembled WGS sequence"/>
</dbReference>
<proteinExistence type="predicted"/>
<dbReference type="EMBL" id="JAFJYH010000268">
    <property type="protein sequence ID" value="KAG4414360.1"/>
    <property type="molecule type" value="Genomic_DNA"/>
</dbReference>
<evidence type="ECO:0000313" key="3">
    <source>
        <dbReference type="Proteomes" id="UP000664132"/>
    </source>
</evidence>
<protein>
    <submittedName>
        <fullName evidence="2">Uncharacterized protein</fullName>
    </submittedName>
</protein>
<reference evidence="2" key="1">
    <citation type="submission" date="2021-02" db="EMBL/GenBank/DDBJ databases">
        <title>Genome sequence Cadophora malorum strain M34.</title>
        <authorList>
            <person name="Stefanovic E."/>
            <person name="Vu D."/>
            <person name="Scully C."/>
            <person name="Dijksterhuis J."/>
            <person name="Roader J."/>
            <person name="Houbraken J."/>
        </authorList>
    </citation>
    <scope>NUCLEOTIDE SEQUENCE</scope>
    <source>
        <strain evidence="2">M34</strain>
    </source>
</reference>
<dbReference type="OrthoDB" id="27483at2759"/>
<dbReference type="InterPro" id="IPR032675">
    <property type="entry name" value="LRR_dom_sf"/>
</dbReference>